<comment type="caution">
    <text evidence="9">The sequence shown here is derived from an EMBL/GenBank/DDBJ whole genome shotgun (WGS) entry which is preliminary data.</text>
</comment>
<dbReference type="EC" id="2.5.1.54" evidence="8"/>
<evidence type="ECO:0000256" key="2">
    <source>
        <dbReference type="ARBA" id="ARBA00008911"/>
    </source>
</evidence>
<keyword evidence="4 8" id="KW-0808">Transferase</keyword>
<comment type="pathway">
    <text evidence="1 8">Metabolic intermediate biosynthesis; chorismate biosynthesis; chorismate from D-erythrose 4-phosphate and phosphoenolpyruvate: step 1/7.</text>
</comment>
<dbReference type="PANTHER" id="PTHR21337">
    <property type="entry name" value="PHOSPHO-2-DEHYDRO-3-DEOXYHEPTONATE ALDOLASE 1, 2"/>
    <property type="match status" value="1"/>
</dbReference>
<dbReference type="GO" id="GO:0008652">
    <property type="term" value="P:amino acid biosynthetic process"/>
    <property type="evidence" value="ECO:0007669"/>
    <property type="project" value="UniProtKB-KW"/>
</dbReference>
<keyword evidence="5 8" id="KW-0057">Aromatic amino acid biosynthesis</keyword>
<feature type="binding site" evidence="7">
    <location>
        <position position="7"/>
    </location>
    <ligand>
        <name>phosphoenolpyruvate</name>
        <dbReference type="ChEBI" id="CHEBI:58702"/>
    </ligand>
</feature>
<keyword evidence="7" id="KW-0104">Cadmium</keyword>
<comment type="subcellular location">
    <subcellularLocation>
        <location evidence="8">Plastid</location>
        <location evidence="8">Chloroplast</location>
    </subcellularLocation>
</comment>
<comment type="similarity">
    <text evidence="2 8">Belongs to the class-II DAHP synthase family.</text>
</comment>
<keyword evidence="8" id="KW-0934">Plastid</keyword>
<dbReference type="Gene3D" id="3.20.20.70">
    <property type="entry name" value="Aldolase class I"/>
    <property type="match status" value="1"/>
</dbReference>
<evidence type="ECO:0000256" key="1">
    <source>
        <dbReference type="ARBA" id="ARBA00004688"/>
    </source>
</evidence>
<dbReference type="Proteomes" id="UP001345219">
    <property type="component" value="Chromosome 16"/>
</dbReference>
<evidence type="ECO:0000256" key="8">
    <source>
        <dbReference type="RuleBase" id="RU363071"/>
    </source>
</evidence>
<evidence type="ECO:0000256" key="7">
    <source>
        <dbReference type="PIRSR" id="PIRSR602480-1"/>
    </source>
</evidence>
<protein>
    <recommendedName>
        <fullName evidence="8">Phospho-2-dehydro-3-deoxyheptonate aldolase</fullName>
        <ecNumber evidence="8">2.5.1.54</ecNumber>
    </recommendedName>
</protein>
<gene>
    <name evidence="9" type="ORF">SAY87_020594</name>
</gene>
<keyword evidence="8" id="KW-0809">Transit peptide</keyword>
<keyword evidence="3 8" id="KW-0028">Amino-acid biosynthesis</keyword>
<dbReference type="SUPFAM" id="SSF51569">
    <property type="entry name" value="Aldolase"/>
    <property type="match status" value="1"/>
</dbReference>
<proteinExistence type="inferred from homology"/>
<evidence type="ECO:0000256" key="3">
    <source>
        <dbReference type="ARBA" id="ARBA00022605"/>
    </source>
</evidence>
<evidence type="ECO:0000313" key="9">
    <source>
        <dbReference type="EMBL" id="KAK4751796.1"/>
    </source>
</evidence>
<dbReference type="AlphaFoldDB" id="A0AAN7JR30"/>
<dbReference type="InterPro" id="IPR002480">
    <property type="entry name" value="DAHP_synth_2"/>
</dbReference>
<accession>A0AAN7JR30</accession>
<dbReference type="GO" id="GO:0009507">
    <property type="term" value="C:chloroplast"/>
    <property type="evidence" value="ECO:0007669"/>
    <property type="project" value="UniProtKB-SubCell"/>
</dbReference>
<keyword evidence="7" id="KW-0464">Manganese</keyword>
<reference evidence="9 10" key="1">
    <citation type="journal article" date="2023" name="Hortic Res">
        <title>Pangenome of water caltrop reveals structural variations and asymmetric subgenome divergence after allopolyploidization.</title>
        <authorList>
            <person name="Zhang X."/>
            <person name="Chen Y."/>
            <person name="Wang L."/>
            <person name="Yuan Y."/>
            <person name="Fang M."/>
            <person name="Shi L."/>
            <person name="Lu R."/>
            <person name="Comes H.P."/>
            <person name="Ma Y."/>
            <person name="Chen Y."/>
            <person name="Huang G."/>
            <person name="Zhou Y."/>
            <person name="Zheng Z."/>
            <person name="Qiu Y."/>
        </authorList>
    </citation>
    <scope>NUCLEOTIDE SEQUENCE [LARGE SCALE GENOMIC DNA]</scope>
    <source>
        <tissue evidence="9">Roots</tissue>
    </source>
</reference>
<comment type="catalytic activity">
    <reaction evidence="6 8">
        <text>D-erythrose 4-phosphate + phosphoenolpyruvate + H2O = 7-phospho-2-dehydro-3-deoxy-D-arabino-heptonate + phosphate</text>
        <dbReference type="Rhea" id="RHEA:14717"/>
        <dbReference type="ChEBI" id="CHEBI:15377"/>
        <dbReference type="ChEBI" id="CHEBI:16897"/>
        <dbReference type="ChEBI" id="CHEBI:43474"/>
        <dbReference type="ChEBI" id="CHEBI:58394"/>
        <dbReference type="ChEBI" id="CHEBI:58702"/>
        <dbReference type="EC" id="2.5.1.54"/>
    </reaction>
</comment>
<keyword evidence="7" id="KW-0170">Cobalt</keyword>
<keyword evidence="8" id="KW-0150">Chloroplast</keyword>
<sequence>MITIITRMGDENMRVMLPHLIRGIRSEGQMVTWVSDPMHGNTIKAPCGIKTRPFDAITYYLIHYIKMLHAHTISHKFATTVHQPRACGLSNHSKGLRLSPF</sequence>
<dbReference type="GO" id="GO:0003849">
    <property type="term" value="F:3-deoxy-7-phosphoheptulonate synthase activity"/>
    <property type="evidence" value="ECO:0007669"/>
    <property type="project" value="UniProtKB-EC"/>
</dbReference>
<evidence type="ECO:0000256" key="4">
    <source>
        <dbReference type="ARBA" id="ARBA00022679"/>
    </source>
</evidence>
<comment type="cofactor">
    <cofactor evidence="7">
        <name>Mn(2+)</name>
        <dbReference type="ChEBI" id="CHEBI:29035"/>
    </cofactor>
    <cofactor evidence="7">
        <name>Co(2+)</name>
        <dbReference type="ChEBI" id="CHEBI:48828"/>
    </cofactor>
    <cofactor evidence="7">
        <name>Cd(2+)</name>
        <dbReference type="ChEBI" id="CHEBI:48775"/>
    </cofactor>
    <text evidence="7">Binds 1 divalent cation per subunit. The enzyme is active with manganese, cobalt or cadmium ions.</text>
</comment>
<feature type="binding site" evidence="7">
    <location>
        <position position="39"/>
    </location>
    <ligand>
        <name>Mn(2+)</name>
        <dbReference type="ChEBI" id="CHEBI:29035"/>
    </ligand>
</feature>
<evidence type="ECO:0000313" key="10">
    <source>
        <dbReference type="Proteomes" id="UP001345219"/>
    </source>
</evidence>
<organism evidence="9 10">
    <name type="scientific">Trapa incisa</name>
    <dbReference type="NCBI Taxonomy" id="236973"/>
    <lineage>
        <taxon>Eukaryota</taxon>
        <taxon>Viridiplantae</taxon>
        <taxon>Streptophyta</taxon>
        <taxon>Embryophyta</taxon>
        <taxon>Tracheophyta</taxon>
        <taxon>Spermatophyta</taxon>
        <taxon>Magnoliopsida</taxon>
        <taxon>eudicotyledons</taxon>
        <taxon>Gunneridae</taxon>
        <taxon>Pentapetalae</taxon>
        <taxon>rosids</taxon>
        <taxon>malvids</taxon>
        <taxon>Myrtales</taxon>
        <taxon>Lythraceae</taxon>
        <taxon>Trapa</taxon>
    </lineage>
</organism>
<evidence type="ECO:0000256" key="5">
    <source>
        <dbReference type="ARBA" id="ARBA00023141"/>
    </source>
</evidence>
<dbReference type="EMBL" id="JAXIOK010000016">
    <property type="protein sequence ID" value="KAK4751796.1"/>
    <property type="molecule type" value="Genomic_DNA"/>
</dbReference>
<dbReference type="GO" id="GO:0009073">
    <property type="term" value="P:aromatic amino acid family biosynthetic process"/>
    <property type="evidence" value="ECO:0007669"/>
    <property type="project" value="UniProtKB-KW"/>
</dbReference>
<evidence type="ECO:0000256" key="6">
    <source>
        <dbReference type="ARBA" id="ARBA00047508"/>
    </source>
</evidence>
<dbReference type="InterPro" id="IPR013785">
    <property type="entry name" value="Aldolase_TIM"/>
</dbReference>
<dbReference type="PANTHER" id="PTHR21337:SF0">
    <property type="entry name" value="PHOSPHO-2-DEHYDRO-3-DEOXYHEPTONATE ALDOLASE"/>
    <property type="match status" value="1"/>
</dbReference>
<name>A0AAN7JR30_9MYRT</name>
<dbReference type="Pfam" id="PF01474">
    <property type="entry name" value="DAHP_synth_2"/>
    <property type="match status" value="1"/>
</dbReference>
<keyword evidence="10" id="KW-1185">Reference proteome</keyword>